<dbReference type="InterPro" id="IPR052894">
    <property type="entry name" value="AsmA-related"/>
</dbReference>
<evidence type="ECO:0000256" key="1">
    <source>
        <dbReference type="SAM" id="Phobius"/>
    </source>
</evidence>
<sequence length="517" mass="59130">MAEQKSIKKRKVALWAIFIIVVLGVAAQLLFTNKVKSALAKDVPAHIHLEYGSLGTNVLLGSITLDSISFDHKEQLFNVQAKQVKVSGLGYWALLTKGNISISDLSLDEPVMVLQNKKRDSIKTPSNSSKKKDSTRIKIENFSINKGQLEVLANQTDSMQLSIQDLNFSVSEIRFDPETAQNKIPFTYNSYELSTQKLYYDMGPYEFLQLDALQFRPEESHITNFVLRSKYSRDELSKKLLKERDHFDLAIHTITLNQFQFGYTTEEPQLHIQEITLQEPYFQVYRDKLLPDDTSHKKLYNQALRDLPLNLQVDTIAIQNGTLTYEERLEYDVDPHSLRFTELSAHINNLHSKNEGKVHVNTEAQLMGDGHFTLDWSFDPQSKANNFLASGTLSDFETESINPFLKTNLRAEVTGTVNQMYFTISGNEVKASGDMKMNYDHFEFVVLKKDRLGVNKLLTAVVNIFARKNSDTDPEGYRYGYFEVERNTDKSFFNYLWINLKAGLLHTVTGSGKKKNN</sequence>
<keyword evidence="3" id="KW-1185">Reference proteome</keyword>
<name>A0ABV8PPW3_9FLAO</name>
<accession>A0ABV8PPW3</accession>
<reference evidence="3" key="1">
    <citation type="journal article" date="2019" name="Int. J. Syst. Evol. Microbiol.">
        <title>The Global Catalogue of Microorganisms (GCM) 10K type strain sequencing project: providing services to taxonomists for standard genome sequencing and annotation.</title>
        <authorList>
            <consortium name="The Broad Institute Genomics Platform"/>
            <consortium name="The Broad Institute Genome Sequencing Center for Infectious Disease"/>
            <person name="Wu L."/>
            <person name="Ma J."/>
        </authorList>
    </citation>
    <scope>NUCLEOTIDE SEQUENCE [LARGE SCALE GENOMIC DNA]</scope>
    <source>
        <strain evidence="3">CGMCC 1.15774</strain>
    </source>
</reference>
<evidence type="ECO:0000313" key="3">
    <source>
        <dbReference type="Proteomes" id="UP001595841"/>
    </source>
</evidence>
<evidence type="ECO:0000313" key="2">
    <source>
        <dbReference type="EMBL" id="MFC4221203.1"/>
    </source>
</evidence>
<dbReference type="Proteomes" id="UP001595841">
    <property type="component" value="Unassembled WGS sequence"/>
</dbReference>
<organism evidence="2 3">
    <name type="scientific">Flagellimonas marina</name>
    <dbReference type="NCBI Taxonomy" id="1775168"/>
    <lineage>
        <taxon>Bacteria</taxon>
        <taxon>Pseudomonadati</taxon>
        <taxon>Bacteroidota</taxon>
        <taxon>Flavobacteriia</taxon>
        <taxon>Flavobacteriales</taxon>
        <taxon>Flavobacteriaceae</taxon>
        <taxon>Flagellimonas</taxon>
    </lineage>
</organism>
<feature type="transmembrane region" description="Helical" evidence="1">
    <location>
        <begin position="12"/>
        <end position="31"/>
    </location>
</feature>
<protein>
    <submittedName>
        <fullName evidence="2">DUF748 domain-containing protein</fullName>
    </submittedName>
</protein>
<comment type="caution">
    <text evidence="2">The sequence shown here is derived from an EMBL/GenBank/DDBJ whole genome shotgun (WGS) entry which is preliminary data.</text>
</comment>
<keyword evidence="1" id="KW-1133">Transmembrane helix</keyword>
<proteinExistence type="predicted"/>
<dbReference type="EMBL" id="JBHSCL010000007">
    <property type="protein sequence ID" value="MFC4221203.1"/>
    <property type="molecule type" value="Genomic_DNA"/>
</dbReference>
<gene>
    <name evidence="2" type="ORF">ACFOWS_13715</name>
</gene>
<dbReference type="PANTHER" id="PTHR30441">
    <property type="entry name" value="DUF748 DOMAIN-CONTAINING PROTEIN"/>
    <property type="match status" value="1"/>
</dbReference>
<dbReference type="PANTHER" id="PTHR30441:SF8">
    <property type="entry name" value="DUF748 DOMAIN-CONTAINING PROTEIN"/>
    <property type="match status" value="1"/>
</dbReference>
<keyword evidence="1" id="KW-0472">Membrane</keyword>
<keyword evidence="1" id="KW-0812">Transmembrane</keyword>